<keyword evidence="12" id="KW-1185">Reference proteome</keyword>
<dbReference type="EMBL" id="WIGN01000693">
    <property type="protein sequence ID" value="KAF6785379.1"/>
    <property type="molecule type" value="Genomic_DNA"/>
</dbReference>
<name>A0A8H6IMG6_9PEZI</name>
<dbReference type="PANTHER" id="PTHR13954">
    <property type="entry name" value="IRE1-RELATED"/>
    <property type="match status" value="1"/>
</dbReference>
<keyword evidence="11" id="KW-0808">Transferase</keyword>
<proteinExistence type="predicted"/>
<comment type="function">
    <text evidence="1">Component of the EKC/KEOPS complex that is required for the formation of a threonylcarbamoyl group on adenosine at position 37 (t(6)A37) in tRNAs that read codons beginning with adenine. The complex is probably involved in the transfer of the threonylcarbamoyl moiety of threonylcarbamoyl-AMP (TC-AMP) to the N6 group of A37. BUD32 has ATPase activity in the context of the EKC/KEOPS complex and likely plays a supporting role to the catalytic subunit KAE1. The EKC/KEOPS complex also promotes both telomere uncapping and telomere elongation. The complex is required for efficient recruitment of transcriptional coactivators.</text>
</comment>
<evidence type="ECO:0000256" key="6">
    <source>
        <dbReference type="ARBA" id="ARBA00030980"/>
    </source>
</evidence>
<accession>A0A8H6IMG6</accession>
<evidence type="ECO:0000256" key="2">
    <source>
        <dbReference type="ARBA" id="ARBA00011534"/>
    </source>
</evidence>
<dbReference type="PANTHER" id="PTHR13954:SF6">
    <property type="entry name" value="NON-SPECIFIC SERINE_THREONINE PROTEIN KINASE"/>
    <property type="match status" value="1"/>
</dbReference>
<dbReference type="GO" id="GO:0070059">
    <property type="term" value="P:intrinsic apoptotic signaling pathway in response to endoplasmic reticulum stress"/>
    <property type="evidence" value="ECO:0007669"/>
    <property type="project" value="TreeGrafter"/>
</dbReference>
<dbReference type="GO" id="GO:1990604">
    <property type="term" value="C:IRE1-TRAF2-ASK1 complex"/>
    <property type="evidence" value="ECO:0007669"/>
    <property type="project" value="TreeGrafter"/>
</dbReference>
<evidence type="ECO:0000313" key="12">
    <source>
        <dbReference type="Proteomes" id="UP000652219"/>
    </source>
</evidence>
<dbReference type="PROSITE" id="PS00109">
    <property type="entry name" value="PROTEIN_KINASE_TYR"/>
    <property type="match status" value="1"/>
</dbReference>
<dbReference type="SUPFAM" id="SSF56112">
    <property type="entry name" value="Protein kinase-like (PK-like)"/>
    <property type="match status" value="1"/>
</dbReference>
<dbReference type="InterPro" id="IPR011009">
    <property type="entry name" value="Kinase-like_dom_sf"/>
</dbReference>
<dbReference type="GO" id="GO:0004674">
    <property type="term" value="F:protein serine/threonine kinase activity"/>
    <property type="evidence" value="ECO:0007669"/>
    <property type="project" value="UniProtKB-EC"/>
</dbReference>
<evidence type="ECO:0000256" key="3">
    <source>
        <dbReference type="ARBA" id="ARBA00012513"/>
    </source>
</evidence>
<comment type="catalytic activity">
    <reaction evidence="8">
        <text>L-threonyl-[protein] + ATP = O-phospho-L-threonyl-[protein] + ADP + H(+)</text>
        <dbReference type="Rhea" id="RHEA:46608"/>
        <dbReference type="Rhea" id="RHEA-COMP:11060"/>
        <dbReference type="Rhea" id="RHEA-COMP:11605"/>
        <dbReference type="ChEBI" id="CHEBI:15378"/>
        <dbReference type="ChEBI" id="CHEBI:30013"/>
        <dbReference type="ChEBI" id="CHEBI:30616"/>
        <dbReference type="ChEBI" id="CHEBI:61977"/>
        <dbReference type="ChEBI" id="CHEBI:456216"/>
        <dbReference type="EC" id="2.7.11.1"/>
    </reaction>
</comment>
<dbReference type="InterPro" id="IPR008266">
    <property type="entry name" value="Tyr_kinase_AS"/>
</dbReference>
<evidence type="ECO:0000256" key="7">
    <source>
        <dbReference type="ARBA" id="ARBA00033194"/>
    </source>
</evidence>
<dbReference type="PROSITE" id="PS50011">
    <property type="entry name" value="PROTEIN_KINASE_DOM"/>
    <property type="match status" value="1"/>
</dbReference>
<evidence type="ECO:0000256" key="4">
    <source>
        <dbReference type="ARBA" id="ARBA00013948"/>
    </source>
</evidence>
<dbReference type="Gene3D" id="1.10.510.10">
    <property type="entry name" value="Transferase(Phosphotransferase) domain 1"/>
    <property type="match status" value="1"/>
</dbReference>
<sequence>MEIVETAEAFKRGADGKLYFHHTEGIVRYENKVFTARWNGREITPVEFAHLENPVLLETEDRGPLVKPSWTLAPPDGSYYIKTPSLSAYQGDVQNLILREIETYETLKQYPHPNIIHYYGYREKNGRVSGLCLQQCATTLAEMVDPGHLNKSEFLSSGRLLVDDTIRLNDIRSAIHHLHSLGLVHNDITPSNIFIAEDGKLVLGDFDSSCRNGTPLSDVSTGTKRTHGWHDPDVSVASQKNDLDAVDELDTWLFGSSDEDFLFK</sequence>
<dbReference type="Pfam" id="PF00069">
    <property type="entry name" value="Pkinase"/>
    <property type="match status" value="1"/>
</dbReference>
<comment type="catalytic activity">
    <reaction evidence="9">
        <text>L-seryl-[protein] + ATP = O-phospho-L-seryl-[protein] + ADP + H(+)</text>
        <dbReference type="Rhea" id="RHEA:17989"/>
        <dbReference type="Rhea" id="RHEA-COMP:9863"/>
        <dbReference type="Rhea" id="RHEA-COMP:11604"/>
        <dbReference type="ChEBI" id="CHEBI:15378"/>
        <dbReference type="ChEBI" id="CHEBI:29999"/>
        <dbReference type="ChEBI" id="CHEBI:30616"/>
        <dbReference type="ChEBI" id="CHEBI:83421"/>
        <dbReference type="ChEBI" id="CHEBI:456216"/>
        <dbReference type="EC" id="2.7.11.1"/>
    </reaction>
</comment>
<comment type="caution">
    <text evidence="11">The sequence shown here is derived from an EMBL/GenBank/DDBJ whole genome shotgun (WGS) entry which is preliminary data.</text>
</comment>
<reference evidence="11 12" key="1">
    <citation type="journal article" date="2020" name="Phytopathology">
        <title>Genome Sequence Resources of Colletotrichum truncatum, C. plurivorum, C. musicola, and C. sojae: Four Species Pathogenic to Soybean (Glycine max).</title>
        <authorList>
            <person name="Rogerio F."/>
            <person name="Boufleur T.R."/>
            <person name="Ciampi-Guillardi M."/>
            <person name="Sukno S.A."/>
            <person name="Thon M.R."/>
            <person name="Massola Junior N.S."/>
            <person name="Baroncelli R."/>
        </authorList>
    </citation>
    <scope>NUCLEOTIDE SEQUENCE [LARGE SCALE GENOMIC DNA]</scope>
    <source>
        <strain evidence="11 12">LFN0009</strain>
    </source>
</reference>
<dbReference type="GO" id="GO:0005524">
    <property type="term" value="F:ATP binding"/>
    <property type="evidence" value="ECO:0007669"/>
    <property type="project" value="InterPro"/>
</dbReference>
<comment type="subunit">
    <text evidence="2">Component of the EKC/KEOPS complex composed of at least BUD32, CGI121, GON7, KAE1 and PCC1; the whole complex dimerizes.</text>
</comment>
<evidence type="ECO:0000256" key="9">
    <source>
        <dbReference type="ARBA" id="ARBA00048679"/>
    </source>
</evidence>
<evidence type="ECO:0000256" key="8">
    <source>
        <dbReference type="ARBA" id="ARBA00047899"/>
    </source>
</evidence>
<organism evidence="11 12">
    <name type="scientific">Colletotrichum sojae</name>
    <dbReference type="NCBI Taxonomy" id="2175907"/>
    <lineage>
        <taxon>Eukaryota</taxon>
        <taxon>Fungi</taxon>
        <taxon>Dikarya</taxon>
        <taxon>Ascomycota</taxon>
        <taxon>Pezizomycotina</taxon>
        <taxon>Sordariomycetes</taxon>
        <taxon>Hypocreomycetidae</taxon>
        <taxon>Glomerellales</taxon>
        <taxon>Glomerellaceae</taxon>
        <taxon>Colletotrichum</taxon>
        <taxon>Colletotrichum orchidearum species complex</taxon>
    </lineage>
</organism>
<protein>
    <recommendedName>
        <fullName evidence="5">EKC/KEOPS complex subunit BUD32</fullName>
        <ecNumber evidence="3">2.7.11.1</ecNumber>
    </recommendedName>
    <alternativeName>
        <fullName evidence="6 7">Atypical Serine/threonine protein kinase BUD32</fullName>
    </alternativeName>
    <alternativeName>
        <fullName evidence="4">EKC/KEOPS complex subunit bud32</fullName>
    </alternativeName>
</protein>
<dbReference type="GO" id="GO:0004521">
    <property type="term" value="F:RNA endonuclease activity"/>
    <property type="evidence" value="ECO:0007669"/>
    <property type="project" value="InterPro"/>
</dbReference>
<evidence type="ECO:0000256" key="1">
    <source>
        <dbReference type="ARBA" id="ARBA00003747"/>
    </source>
</evidence>
<dbReference type="AlphaFoldDB" id="A0A8H6IMG6"/>
<gene>
    <name evidence="11" type="ORF">CSOJ01_15605</name>
</gene>
<dbReference type="InterPro" id="IPR045133">
    <property type="entry name" value="IRE1/2-like"/>
</dbReference>
<dbReference type="InterPro" id="IPR000719">
    <property type="entry name" value="Prot_kinase_dom"/>
</dbReference>
<evidence type="ECO:0000313" key="11">
    <source>
        <dbReference type="EMBL" id="KAF6785379.1"/>
    </source>
</evidence>
<dbReference type="Proteomes" id="UP000652219">
    <property type="component" value="Unassembled WGS sequence"/>
</dbReference>
<feature type="domain" description="Protein kinase" evidence="10">
    <location>
        <begin position="4"/>
        <end position="264"/>
    </location>
</feature>
<dbReference type="EC" id="2.7.11.1" evidence="3"/>
<keyword evidence="11" id="KW-0418">Kinase</keyword>
<dbReference type="GO" id="GO:0036498">
    <property type="term" value="P:IRE1-mediated unfolded protein response"/>
    <property type="evidence" value="ECO:0007669"/>
    <property type="project" value="TreeGrafter"/>
</dbReference>
<dbReference type="GO" id="GO:0051082">
    <property type="term" value="F:unfolded protein binding"/>
    <property type="evidence" value="ECO:0007669"/>
    <property type="project" value="TreeGrafter"/>
</dbReference>
<evidence type="ECO:0000256" key="5">
    <source>
        <dbReference type="ARBA" id="ARBA00019973"/>
    </source>
</evidence>
<evidence type="ECO:0000259" key="10">
    <source>
        <dbReference type="PROSITE" id="PS50011"/>
    </source>
</evidence>